<dbReference type="PANTHER" id="PTHR34597">
    <property type="entry name" value="SLR1661 PROTEIN"/>
    <property type="match status" value="1"/>
</dbReference>
<dbReference type="Pfam" id="PF08479">
    <property type="entry name" value="POTRA_2"/>
    <property type="match status" value="1"/>
</dbReference>
<evidence type="ECO:0000259" key="6">
    <source>
        <dbReference type="Pfam" id="PF03865"/>
    </source>
</evidence>
<feature type="domain" description="Haemolysin activator HlyB C-terminal" evidence="6">
    <location>
        <begin position="261"/>
        <end position="573"/>
    </location>
</feature>
<feature type="region of interest" description="Disordered" evidence="4">
    <location>
        <begin position="58"/>
        <end position="91"/>
    </location>
</feature>
<reference evidence="9 10" key="1">
    <citation type="submission" date="2023-07" db="EMBL/GenBank/DDBJ databases">
        <title>Sorghum-associated microbial communities from plants grown in Nebraska, USA.</title>
        <authorList>
            <person name="Schachtman D."/>
        </authorList>
    </citation>
    <scope>NUCLEOTIDE SEQUENCE [LARGE SCALE GENOMIC DNA]</scope>
    <source>
        <strain evidence="9 10">DS1316</strain>
    </source>
</reference>
<gene>
    <name evidence="9" type="ORF">J2804_006035</name>
</gene>
<keyword evidence="1" id="KW-0472">Membrane</keyword>
<evidence type="ECO:0000313" key="10">
    <source>
        <dbReference type="Proteomes" id="UP001264340"/>
    </source>
</evidence>
<dbReference type="Pfam" id="PF17287">
    <property type="entry name" value="POTRA_3"/>
    <property type="match status" value="1"/>
</dbReference>
<accession>A0ABU1M0R0</accession>
<feature type="signal peptide" evidence="5">
    <location>
        <begin position="1"/>
        <end position="36"/>
    </location>
</feature>
<proteinExistence type="predicted"/>
<protein>
    <submittedName>
        <fullName evidence="9">Hemolysin activation/secretion protein</fullName>
    </submittedName>
</protein>
<feature type="chain" id="PRO_5047533036" evidence="5">
    <location>
        <begin position="37"/>
        <end position="614"/>
    </location>
</feature>
<keyword evidence="1" id="KW-1134">Transmembrane beta strand</keyword>
<keyword evidence="2" id="KW-0812">Transmembrane</keyword>
<dbReference type="InterPro" id="IPR051544">
    <property type="entry name" value="TPS_OM_transporter"/>
</dbReference>
<dbReference type="Gene3D" id="2.40.160.50">
    <property type="entry name" value="membrane protein fhac: a member of the omp85/tpsb transporter family"/>
    <property type="match status" value="1"/>
</dbReference>
<organism evidence="9 10">
    <name type="scientific">Paraburkholderia terricola</name>
    <dbReference type="NCBI Taxonomy" id="169427"/>
    <lineage>
        <taxon>Bacteria</taxon>
        <taxon>Pseudomonadati</taxon>
        <taxon>Pseudomonadota</taxon>
        <taxon>Betaproteobacteria</taxon>
        <taxon>Burkholderiales</taxon>
        <taxon>Burkholderiaceae</taxon>
        <taxon>Paraburkholderia</taxon>
    </lineage>
</organism>
<dbReference type="InterPro" id="IPR027282">
    <property type="entry name" value="TPS"/>
</dbReference>
<evidence type="ECO:0000259" key="8">
    <source>
        <dbReference type="Pfam" id="PF17287"/>
    </source>
</evidence>
<evidence type="ECO:0000259" key="7">
    <source>
        <dbReference type="Pfam" id="PF08479"/>
    </source>
</evidence>
<dbReference type="EMBL" id="JAVDRP010000021">
    <property type="protein sequence ID" value="MDR6412599.1"/>
    <property type="molecule type" value="Genomic_DNA"/>
</dbReference>
<dbReference type="InterPro" id="IPR035251">
    <property type="entry name" value="ShlB_POTRA"/>
</dbReference>
<feature type="domain" description="Polypeptide-transport-associated ShlB-type" evidence="7">
    <location>
        <begin position="111"/>
        <end position="184"/>
    </location>
</feature>
<evidence type="ECO:0000313" key="9">
    <source>
        <dbReference type="EMBL" id="MDR6412599.1"/>
    </source>
</evidence>
<sequence length="614" mass="66350">MVALMRKSSRSVRWAVRPALLRGIALCGLHMAAAHAQTPPSGVPAGVPALPAARPVQDPAQQLIDQQKERARQQELNQPPASITVPPPAQQTLDVPPGTPINQIAESGPTFRVDRIEVNGNTVLPSARLDAITAPFTGHELGSHRLNVLLKRLTDAFVSAGYVTTRAFLGPQNLGSGTLKITVQVGHVEQYTVNGRPVQRLKKDERAAGGGWLTDAGYENTFPAAPGDPLRLEDLDQGVSQINRLRRNQAAVQILPGQSPGDSVVAIRNQPGDRTYYTLGVDNYGSRATGVTRYRAGVEADNLIGLQESLSLNFIDSLDSNALVGSFAIPFGRHTFSYTLSDSEYQQVVDSTALVYGRTLSHILGWNYTLERTQANIVNLDATLSWRRTDREVNNIDLDPQHLAVLRVGGNWLRKFVMNDAPGNVTLDAGLSQGLPWLEADHDAHGIARTAAHSQFTKLDATVNFTVPLPRLDTPVGQAAFAYRGALGGQYVNVALYGSEQLYLGGMDTIRGFRSGEIAGDRGFWSRNEIAWVNAPAWKDGRIEPYVFLDAGKASLVAVPGFPTLAGAGAGLRAQWQWHQQILSGEVTLGRALTQPASLGPKATLLLATANWNY</sequence>
<dbReference type="PANTHER" id="PTHR34597:SF3">
    <property type="entry name" value="OUTER MEMBRANE TRANSPORTER CDIB"/>
    <property type="match status" value="1"/>
</dbReference>
<dbReference type="PIRSF" id="PIRSF029745">
    <property type="entry name" value="FhaC"/>
    <property type="match status" value="1"/>
</dbReference>
<evidence type="ECO:0000256" key="4">
    <source>
        <dbReference type="SAM" id="MobiDB-lite"/>
    </source>
</evidence>
<dbReference type="InterPro" id="IPR013686">
    <property type="entry name" value="Polypept-transport_assoc_ShlB"/>
</dbReference>
<name>A0ABU1M0R0_9BURK</name>
<evidence type="ECO:0000256" key="2">
    <source>
        <dbReference type="ARBA" id="ARBA00022692"/>
    </source>
</evidence>
<feature type="domain" description="ShlB POTRA" evidence="8">
    <location>
        <begin position="200"/>
        <end position="256"/>
    </location>
</feature>
<keyword evidence="5" id="KW-0732">Signal</keyword>
<keyword evidence="10" id="KW-1185">Reference proteome</keyword>
<dbReference type="InterPro" id="IPR005565">
    <property type="entry name" value="Hemolysn_activator_HlyB_C"/>
</dbReference>
<dbReference type="Gene3D" id="3.10.20.310">
    <property type="entry name" value="membrane protein fhac"/>
    <property type="match status" value="1"/>
</dbReference>
<evidence type="ECO:0000256" key="3">
    <source>
        <dbReference type="ARBA" id="ARBA00023237"/>
    </source>
</evidence>
<dbReference type="Proteomes" id="UP001264340">
    <property type="component" value="Unassembled WGS sequence"/>
</dbReference>
<dbReference type="Pfam" id="PF03865">
    <property type="entry name" value="ShlB"/>
    <property type="match status" value="1"/>
</dbReference>
<evidence type="ECO:0000256" key="1">
    <source>
        <dbReference type="ARBA" id="ARBA00022452"/>
    </source>
</evidence>
<keyword evidence="3" id="KW-0998">Cell outer membrane</keyword>
<comment type="caution">
    <text evidence="9">The sequence shown here is derived from an EMBL/GenBank/DDBJ whole genome shotgun (WGS) entry which is preliminary data.</text>
</comment>
<evidence type="ECO:0000256" key="5">
    <source>
        <dbReference type="SAM" id="SignalP"/>
    </source>
</evidence>